<feature type="region of interest" description="Disordered" evidence="6">
    <location>
        <begin position="60"/>
        <end position="93"/>
    </location>
</feature>
<dbReference type="GO" id="GO:1990904">
    <property type="term" value="C:ribonucleoprotein complex"/>
    <property type="evidence" value="ECO:0007669"/>
    <property type="project" value="UniProtKB-KW"/>
</dbReference>
<proteinExistence type="inferred from homology"/>
<dbReference type="GO" id="GO:0006412">
    <property type="term" value="P:translation"/>
    <property type="evidence" value="ECO:0007669"/>
    <property type="project" value="UniProtKB-UniRule"/>
</dbReference>
<evidence type="ECO:0000256" key="2">
    <source>
        <dbReference type="ARBA" id="ARBA00022980"/>
    </source>
</evidence>
<dbReference type="InterPro" id="IPR023574">
    <property type="entry name" value="Ribosomal_uL4_dom_sf"/>
</dbReference>
<evidence type="ECO:0000256" key="1">
    <source>
        <dbReference type="ARBA" id="ARBA00010528"/>
    </source>
</evidence>
<dbReference type="InterPro" id="IPR002136">
    <property type="entry name" value="Ribosomal_uL4"/>
</dbReference>
<dbReference type="AlphaFoldDB" id="A0A444WI47"/>
<sequence length="224" mass="24783">MCSWTQKLLRNHSKVMEVKVLDINGKETGRTVTLSDSVFAIEPNNHAVYLDVKQYLANQRQGTHKAKERAEVTGSTRKIKKQKGTGTARAGSVKNPLFKGGGTVFGPRPRNYSFKLNKNLKRLARKSALSIKANESNLTVVEDFTFEAPNTKNFINVLKALGLENKKSLFVLGDTNKNVYLSSRNLKASNVVTTSELNTYAILNANNLVLLEGSLEGIQENLSK</sequence>
<evidence type="ECO:0000256" key="4">
    <source>
        <dbReference type="ARBA" id="ARBA00035244"/>
    </source>
</evidence>
<dbReference type="PANTHER" id="PTHR10746:SF6">
    <property type="entry name" value="LARGE RIBOSOMAL SUBUNIT PROTEIN UL4M"/>
    <property type="match status" value="1"/>
</dbReference>
<protein>
    <recommendedName>
        <fullName evidence="4 5">Large ribosomal subunit protein uL4</fullName>
    </recommendedName>
</protein>
<dbReference type="SUPFAM" id="SSF52166">
    <property type="entry name" value="Ribosomal protein L4"/>
    <property type="match status" value="1"/>
</dbReference>
<dbReference type="EMBL" id="JUIW01000001">
    <property type="protein sequence ID" value="RYJ45533.1"/>
    <property type="molecule type" value="Genomic_DNA"/>
</dbReference>
<comment type="function">
    <text evidence="5">Forms part of the polypeptide exit tunnel.</text>
</comment>
<dbReference type="GO" id="GO:0019843">
    <property type="term" value="F:rRNA binding"/>
    <property type="evidence" value="ECO:0007669"/>
    <property type="project" value="UniProtKB-UniRule"/>
</dbReference>
<gene>
    <name evidence="5" type="primary">rplD</name>
    <name evidence="7" type="ORF">NU09_0125</name>
</gene>
<keyword evidence="5" id="KW-0699">rRNA-binding</keyword>
<organism evidence="7 8">
    <name type="scientific">Flavobacterium beibuense</name>
    <dbReference type="NCBI Taxonomy" id="657326"/>
    <lineage>
        <taxon>Bacteria</taxon>
        <taxon>Pseudomonadati</taxon>
        <taxon>Bacteroidota</taxon>
        <taxon>Flavobacteriia</taxon>
        <taxon>Flavobacteriales</taxon>
        <taxon>Flavobacteriaceae</taxon>
        <taxon>Flavobacterium</taxon>
    </lineage>
</organism>
<evidence type="ECO:0000256" key="5">
    <source>
        <dbReference type="HAMAP-Rule" id="MF_01328"/>
    </source>
</evidence>
<keyword evidence="8" id="KW-1185">Reference proteome</keyword>
<comment type="similarity">
    <text evidence="1 5">Belongs to the universal ribosomal protein uL4 family.</text>
</comment>
<name>A0A444WI47_9FLAO</name>
<dbReference type="Pfam" id="PF00573">
    <property type="entry name" value="Ribosomal_L4"/>
    <property type="match status" value="1"/>
</dbReference>
<dbReference type="NCBIfam" id="TIGR03953">
    <property type="entry name" value="rplD_bact"/>
    <property type="match status" value="1"/>
</dbReference>
<reference evidence="7 8" key="1">
    <citation type="submission" date="2014-12" db="EMBL/GenBank/DDBJ databases">
        <title>Genome sequence of Flavobacterium beibuense RSKm HC5.</title>
        <authorList>
            <person name="Kim J.F."/>
            <person name="Song J.Y."/>
            <person name="Kwak M.-J."/>
            <person name="Lee S.-W."/>
        </authorList>
    </citation>
    <scope>NUCLEOTIDE SEQUENCE [LARGE SCALE GENOMIC DNA]</scope>
    <source>
        <strain evidence="7 8">RSKm HC5</strain>
    </source>
</reference>
<keyword evidence="5" id="KW-0694">RNA-binding</keyword>
<dbReference type="GO" id="GO:0005840">
    <property type="term" value="C:ribosome"/>
    <property type="evidence" value="ECO:0007669"/>
    <property type="project" value="UniProtKB-KW"/>
</dbReference>
<evidence type="ECO:0000256" key="3">
    <source>
        <dbReference type="ARBA" id="ARBA00023274"/>
    </source>
</evidence>
<keyword evidence="2 5" id="KW-0689">Ribosomal protein</keyword>
<keyword evidence="3 5" id="KW-0687">Ribonucleoprotein</keyword>
<dbReference type="Proteomes" id="UP000289775">
    <property type="component" value="Unassembled WGS sequence"/>
</dbReference>
<dbReference type="PANTHER" id="PTHR10746">
    <property type="entry name" value="50S RIBOSOMAL PROTEIN L4"/>
    <property type="match status" value="1"/>
</dbReference>
<dbReference type="InterPro" id="IPR013005">
    <property type="entry name" value="Ribosomal_uL4-like"/>
</dbReference>
<dbReference type="GO" id="GO:0003735">
    <property type="term" value="F:structural constituent of ribosome"/>
    <property type="evidence" value="ECO:0007669"/>
    <property type="project" value="InterPro"/>
</dbReference>
<accession>A0A444WI47</accession>
<comment type="function">
    <text evidence="5">One of the primary rRNA binding proteins, this protein initially binds near the 5'-end of the 23S rRNA. It is important during the early stages of 50S assembly. It makes multiple contacts with different domains of the 23S rRNA in the assembled 50S subunit and ribosome.</text>
</comment>
<comment type="caution">
    <text evidence="7">The sequence shown here is derived from an EMBL/GenBank/DDBJ whole genome shotgun (WGS) entry which is preliminary data.</text>
</comment>
<evidence type="ECO:0000313" key="8">
    <source>
        <dbReference type="Proteomes" id="UP000289775"/>
    </source>
</evidence>
<dbReference type="HAMAP" id="MF_01328_B">
    <property type="entry name" value="Ribosomal_uL4_B"/>
    <property type="match status" value="1"/>
</dbReference>
<comment type="subunit">
    <text evidence="5">Part of the 50S ribosomal subunit.</text>
</comment>
<evidence type="ECO:0000256" key="6">
    <source>
        <dbReference type="SAM" id="MobiDB-lite"/>
    </source>
</evidence>
<dbReference type="Gene3D" id="3.40.1370.10">
    <property type="match status" value="1"/>
</dbReference>
<evidence type="ECO:0000313" key="7">
    <source>
        <dbReference type="EMBL" id="RYJ45533.1"/>
    </source>
</evidence>